<gene>
    <name evidence="2" type="ORF">Taro_008208</name>
</gene>
<dbReference type="EMBL" id="NMUH01000267">
    <property type="protein sequence ID" value="MQL75817.1"/>
    <property type="molecule type" value="Genomic_DNA"/>
</dbReference>
<dbReference type="Proteomes" id="UP000652761">
    <property type="component" value="Unassembled WGS sequence"/>
</dbReference>
<proteinExistence type="predicted"/>
<sequence>MASLLPDHAPPLSLSSFFFCFFLLFVLILPLPLFVVRCLPLTVAAALFLSVAGVGEEAVESDAGDQGAEARPQHLCWRERGSSDQGGQGDALIPFPLCALLISRGP</sequence>
<reference evidence="2" key="1">
    <citation type="submission" date="2017-07" db="EMBL/GenBank/DDBJ databases">
        <title>Taro Niue Genome Assembly and Annotation.</title>
        <authorList>
            <person name="Atibalentja N."/>
            <person name="Keating K."/>
            <person name="Fields C.J."/>
        </authorList>
    </citation>
    <scope>NUCLEOTIDE SEQUENCE</scope>
    <source>
        <strain evidence="2">Niue_2</strain>
        <tissue evidence="2">Leaf</tissue>
    </source>
</reference>
<name>A0A843U163_COLES</name>
<keyword evidence="3" id="KW-1185">Reference proteome</keyword>
<evidence type="ECO:0000313" key="3">
    <source>
        <dbReference type="Proteomes" id="UP000652761"/>
    </source>
</evidence>
<feature type="transmembrane region" description="Helical" evidence="1">
    <location>
        <begin position="12"/>
        <end position="36"/>
    </location>
</feature>
<accession>A0A843U163</accession>
<keyword evidence="1" id="KW-0812">Transmembrane</keyword>
<evidence type="ECO:0000313" key="2">
    <source>
        <dbReference type="EMBL" id="MQL75817.1"/>
    </source>
</evidence>
<protein>
    <submittedName>
        <fullName evidence="2">Uncharacterized protein</fullName>
    </submittedName>
</protein>
<keyword evidence="1" id="KW-1133">Transmembrane helix</keyword>
<organism evidence="2 3">
    <name type="scientific">Colocasia esculenta</name>
    <name type="common">Wild taro</name>
    <name type="synonym">Arum esculentum</name>
    <dbReference type="NCBI Taxonomy" id="4460"/>
    <lineage>
        <taxon>Eukaryota</taxon>
        <taxon>Viridiplantae</taxon>
        <taxon>Streptophyta</taxon>
        <taxon>Embryophyta</taxon>
        <taxon>Tracheophyta</taxon>
        <taxon>Spermatophyta</taxon>
        <taxon>Magnoliopsida</taxon>
        <taxon>Liliopsida</taxon>
        <taxon>Araceae</taxon>
        <taxon>Aroideae</taxon>
        <taxon>Colocasieae</taxon>
        <taxon>Colocasia</taxon>
    </lineage>
</organism>
<evidence type="ECO:0000256" key="1">
    <source>
        <dbReference type="SAM" id="Phobius"/>
    </source>
</evidence>
<comment type="caution">
    <text evidence="2">The sequence shown here is derived from an EMBL/GenBank/DDBJ whole genome shotgun (WGS) entry which is preliminary data.</text>
</comment>
<dbReference type="AlphaFoldDB" id="A0A843U163"/>
<keyword evidence="1" id="KW-0472">Membrane</keyword>